<organism evidence="2 3">
    <name type="scientific">Rossellomorea aquimaris</name>
    <dbReference type="NCBI Taxonomy" id="189382"/>
    <lineage>
        <taxon>Bacteria</taxon>
        <taxon>Bacillati</taxon>
        <taxon>Bacillota</taxon>
        <taxon>Bacilli</taxon>
        <taxon>Bacillales</taxon>
        <taxon>Bacillaceae</taxon>
        <taxon>Rossellomorea</taxon>
    </lineage>
</organism>
<dbReference type="Proteomes" id="UP000324269">
    <property type="component" value="Unassembled WGS sequence"/>
</dbReference>
<proteinExistence type="predicted"/>
<dbReference type="PANTHER" id="PTHR21666:SF270">
    <property type="entry name" value="MUREIN HYDROLASE ACTIVATOR ENVC"/>
    <property type="match status" value="1"/>
</dbReference>
<reference evidence="2 3" key="1">
    <citation type="submission" date="2019-08" db="EMBL/GenBank/DDBJ databases">
        <title>Bacillus genomes from the desert of Cuatro Cienegas, Coahuila.</title>
        <authorList>
            <person name="Olmedo-Alvarez G."/>
        </authorList>
    </citation>
    <scope>NUCLEOTIDE SEQUENCE [LARGE SCALE GENOMIC DNA]</scope>
    <source>
        <strain evidence="2 3">CH87b_3T</strain>
    </source>
</reference>
<dbReference type="InterPro" id="IPR016047">
    <property type="entry name" value="M23ase_b-sheet_dom"/>
</dbReference>
<protein>
    <submittedName>
        <fullName evidence="2">M23 family metallopeptidase</fullName>
    </submittedName>
</protein>
<feature type="domain" description="M23ase beta-sheet core" evidence="1">
    <location>
        <begin position="49"/>
        <end position="147"/>
    </location>
</feature>
<dbReference type="SUPFAM" id="SSF51261">
    <property type="entry name" value="Duplicated hybrid motif"/>
    <property type="match status" value="1"/>
</dbReference>
<dbReference type="RefSeq" id="WP_148970442.1">
    <property type="nucleotide sequence ID" value="NZ_JBNIKW010000006.1"/>
</dbReference>
<dbReference type="InterPro" id="IPR038200">
    <property type="entry name" value="GW_dom_sf"/>
</dbReference>
<dbReference type="AlphaFoldDB" id="A0A5D4TKY1"/>
<dbReference type="Pfam" id="PF01551">
    <property type="entry name" value="Peptidase_M23"/>
    <property type="match status" value="1"/>
</dbReference>
<accession>A0A5D4TKY1</accession>
<sequence length="532" mass="59530">MKKGLKVLISVILFMGIFGGLYGKEAGAASNFIWPVDGSHTYSRSLESGHNGIDITKYDGAPIKASAAGEVIYAQYHSSQNGNGDYGNLVAIKHSIGGVSYITKYAHMKSGLKVSVGQWVGQGTVIGYLGNTGDSTGPHLHFEILKNPANMWDAKNAHVEPLHYLDQNDQPDESAGDINKVVQVTNAKWGIYSAAKDGKWLKDLKTHYDNWILVADKVDYSNSGTKHYRIRMGNDIIGWVAAEQLTVKSTSDYTVKNESYQTIGYYRSQANSSYINYEIPPNSKVKVISETADMYMIEYDYRPQYILKNPPKRNSEEINEFNVIKVDNPKWGLYKVPESGTSNYKEPLSNYDNWTMVTDKYKWVNGTKMIQVRMGDDIKGWTAAGQVSNVETTSLAIADEAYTTIGYYRAEANSNYINYKIPANSKVRLISETTDMYLIVHDNRPQYILKTPPKITGEVEINKTVKVTNPKWGIYSAASDGKWLMDLGTHYNNQTLEADRVAWSSSGKKTYRLKDNGEVLGWAAAEQFTVID</sequence>
<dbReference type="Gene3D" id="2.30.30.170">
    <property type="match status" value="1"/>
</dbReference>
<evidence type="ECO:0000259" key="1">
    <source>
        <dbReference type="Pfam" id="PF01551"/>
    </source>
</evidence>
<evidence type="ECO:0000313" key="2">
    <source>
        <dbReference type="EMBL" id="TYS83030.1"/>
    </source>
</evidence>
<dbReference type="OrthoDB" id="9805070at2"/>
<comment type="caution">
    <text evidence="2">The sequence shown here is derived from an EMBL/GenBank/DDBJ whole genome shotgun (WGS) entry which is preliminary data.</text>
</comment>
<dbReference type="EMBL" id="VTEZ01000006">
    <property type="protein sequence ID" value="TYS83030.1"/>
    <property type="molecule type" value="Genomic_DNA"/>
</dbReference>
<dbReference type="PANTHER" id="PTHR21666">
    <property type="entry name" value="PEPTIDASE-RELATED"/>
    <property type="match status" value="1"/>
</dbReference>
<dbReference type="CDD" id="cd12797">
    <property type="entry name" value="M23_peptidase"/>
    <property type="match status" value="1"/>
</dbReference>
<evidence type="ECO:0000313" key="3">
    <source>
        <dbReference type="Proteomes" id="UP000324269"/>
    </source>
</evidence>
<gene>
    <name evidence="2" type="ORF">FZC85_18175</name>
</gene>
<name>A0A5D4TKY1_9BACI</name>
<dbReference type="InterPro" id="IPR050570">
    <property type="entry name" value="Cell_wall_metabolism_enzyme"/>
</dbReference>
<dbReference type="InterPro" id="IPR011055">
    <property type="entry name" value="Dup_hybrid_motif"/>
</dbReference>
<dbReference type="Gene3D" id="2.70.70.10">
    <property type="entry name" value="Glucose Permease (Domain IIA)"/>
    <property type="match status" value="1"/>
</dbReference>
<dbReference type="GO" id="GO:0004222">
    <property type="term" value="F:metalloendopeptidase activity"/>
    <property type="evidence" value="ECO:0007669"/>
    <property type="project" value="TreeGrafter"/>
</dbReference>